<sequence>MTYLHPLQPVFRFSTSGLPTSRPGTPNGSGTGPAVQAHHLTSPSMPSLSSVRTKELEDLTAELEKEKAARKKIAEEKAALEAELESLSQALFEEANNMVATERKMRAESEEELRELRQEKEALRSALRVIEGENTHLRESALSSPQPEHTIPNTISRADFSNSRPASRSSSRIGIKSRPQSLDLPSTLPLPPSPAPSHQGYDDDAPLSTSNTSTNLESEKTPSKVLADNLLSPTVLSPEEESQPTPRFHTVLPPRPSEIDDPFLGPSPWADVPSKSASPEPSNALHVTTAFSAIR</sequence>
<evidence type="ECO:0000313" key="6">
    <source>
        <dbReference type="Proteomes" id="UP001148786"/>
    </source>
</evidence>
<dbReference type="PANTHER" id="PTHR14430">
    <property type="entry name" value="RABIN3-RELATED"/>
    <property type="match status" value="1"/>
</dbReference>
<evidence type="ECO:0000256" key="2">
    <source>
        <dbReference type="SAM" id="Coils"/>
    </source>
</evidence>
<dbReference type="GO" id="GO:0006887">
    <property type="term" value="P:exocytosis"/>
    <property type="evidence" value="ECO:0007669"/>
    <property type="project" value="TreeGrafter"/>
</dbReference>
<dbReference type="Pfam" id="PF06428">
    <property type="entry name" value="Sec2p"/>
    <property type="match status" value="1"/>
</dbReference>
<evidence type="ECO:0000313" key="5">
    <source>
        <dbReference type="EMBL" id="KAJ3492577.1"/>
    </source>
</evidence>
<dbReference type="InterPro" id="IPR009449">
    <property type="entry name" value="Sec2_N"/>
</dbReference>
<feature type="compositionally biased region" description="Low complexity" evidence="3">
    <location>
        <begin position="207"/>
        <end position="216"/>
    </location>
</feature>
<dbReference type="GO" id="GO:0005085">
    <property type="term" value="F:guanyl-nucleotide exchange factor activity"/>
    <property type="evidence" value="ECO:0007669"/>
    <property type="project" value="InterPro"/>
</dbReference>
<protein>
    <recommendedName>
        <fullName evidence="4">GDP/GTP exchange factor Sec2 N-terminal domain-containing protein</fullName>
    </recommendedName>
</protein>
<gene>
    <name evidence="5" type="ORF">NLJ89_g11204</name>
</gene>
<feature type="compositionally biased region" description="Polar residues" evidence="3">
    <location>
        <begin position="13"/>
        <end position="28"/>
    </location>
</feature>
<organism evidence="5 6">
    <name type="scientific">Agrocybe chaxingu</name>
    <dbReference type="NCBI Taxonomy" id="84603"/>
    <lineage>
        <taxon>Eukaryota</taxon>
        <taxon>Fungi</taxon>
        <taxon>Dikarya</taxon>
        <taxon>Basidiomycota</taxon>
        <taxon>Agaricomycotina</taxon>
        <taxon>Agaricomycetes</taxon>
        <taxon>Agaricomycetidae</taxon>
        <taxon>Agaricales</taxon>
        <taxon>Agaricineae</taxon>
        <taxon>Strophariaceae</taxon>
        <taxon>Agrocybe</taxon>
    </lineage>
</organism>
<evidence type="ECO:0000259" key="4">
    <source>
        <dbReference type="Pfam" id="PF06428"/>
    </source>
</evidence>
<feature type="compositionally biased region" description="Polar residues" evidence="3">
    <location>
        <begin position="141"/>
        <end position="160"/>
    </location>
</feature>
<dbReference type="GO" id="GO:0070319">
    <property type="term" value="C:Golgi to plasma membrane transport vesicle"/>
    <property type="evidence" value="ECO:0007669"/>
    <property type="project" value="TreeGrafter"/>
</dbReference>
<feature type="coiled-coil region" evidence="2">
    <location>
        <begin position="56"/>
        <end position="133"/>
    </location>
</feature>
<feature type="region of interest" description="Disordered" evidence="3">
    <location>
        <begin position="1"/>
        <end position="53"/>
    </location>
</feature>
<proteinExistence type="predicted"/>
<dbReference type="InterPro" id="IPR040351">
    <property type="entry name" value="RAB3IL/RAB3IP/Sec2"/>
</dbReference>
<keyword evidence="6" id="KW-1185">Reference proteome</keyword>
<dbReference type="AlphaFoldDB" id="A0A9W8JQD2"/>
<dbReference type="GO" id="GO:0051286">
    <property type="term" value="C:cell tip"/>
    <property type="evidence" value="ECO:0007669"/>
    <property type="project" value="TreeGrafter"/>
</dbReference>
<dbReference type="Gene3D" id="6.10.140.910">
    <property type="match status" value="1"/>
</dbReference>
<name>A0A9W8JQD2_9AGAR</name>
<accession>A0A9W8JQD2</accession>
<dbReference type="EMBL" id="JANKHO010002426">
    <property type="protein sequence ID" value="KAJ3492577.1"/>
    <property type="molecule type" value="Genomic_DNA"/>
</dbReference>
<dbReference type="SUPFAM" id="SSF144284">
    <property type="entry name" value="Sec2 N-terminal region"/>
    <property type="match status" value="1"/>
</dbReference>
<dbReference type="Proteomes" id="UP001148786">
    <property type="component" value="Unassembled WGS sequence"/>
</dbReference>
<dbReference type="OrthoDB" id="5560525at2759"/>
<keyword evidence="1 2" id="KW-0175">Coiled coil</keyword>
<comment type="caution">
    <text evidence="5">The sequence shown here is derived from an EMBL/GenBank/DDBJ whole genome shotgun (WGS) entry which is preliminary data.</text>
</comment>
<feature type="compositionally biased region" description="Low complexity" evidence="3">
    <location>
        <begin position="161"/>
        <end position="187"/>
    </location>
</feature>
<evidence type="ECO:0000256" key="3">
    <source>
        <dbReference type="SAM" id="MobiDB-lite"/>
    </source>
</evidence>
<feature type="compositionally biased region" description="Polar residues" evidence="3">
    <location>
        <begin position="275"/>
        <end position="295"/>
    </location>
</feature>
<feature type="compositionally biased region" description="Polar residues" evidence="3">
    <location>
        <begin position="39"/>
        <end position="51"/>
    </location>
</feature>
<evidence type="ECO:0000256" key="1">
    <source>
        <dbReference type="ARBA" id="ARBA00023054"/>
    </source>
</evidence>
<feature type="region of interest" description="Disordered" evidence="3">
    <location>
        <begin position="136"/>
        <end position="295"/>
    </location>
</feature>
<reference evidence="5" key="1">
    <citation type="submission" date="2022-07" db="EMBL/GenBank/DDBJ databases">
        <title>Genome Sequence of Agrocybe chaxingu.</title>
        <authorList>
            <person name="Buettner E."/>
        </authorList>
    </citation>
    <scope>NUCLEOTIDE SEQUENCE</scope>
    <source>
        <strain evidence="5">MP-N11</strain>
    </source>
</reference>
<feature type="domain" description="GDP/GTP exchange factor Sec2 N-terminal" evidence="4">
    <location>
        <begin position="51"/>
        <end position="121"/>
    </location>
</feature>
<dbReference type="PANTHER" id="PTHR14430:SF0">
    <property type="entry name" value="SEC2P DOMAIN-CONTAINING PROTEIN"/>
    <property type="match status" value="1"/>
</dbReference>